<gene>
    <name evidence="1" type="ORF">LTR62_000954</name>
</gene>
<dbReference type="Proteomes" id="UP001310890">
    <property type="component" value="Unassembled WGS sequence"/>
</dbReference>
<proteinExistence type="predicted"/>
<sequence length="155" mass="17334">MTRTTSHDEMVVAVRTFEQKQQDSNIRWFAEQTRACEAPDATAADVQERMYKLARTLKLSSWEILAQNYKIISSADLLSAVDVGQSDKGTRPLSSEQRQAFLESLKKAINEDFDQAALDFKPNYLPENYGLLLSVTKGLRDTDLRASAVCGVDGI</sequence>
<accession>A0AAN7T9M2</accession>
<evidence type="ECO:0000313" key="1">
    <source>
        <dbReference type="EMBL" id="KAK5107619.1"/>
    </source>
</evidence>
<reference evidence="1" key="1">
    <citation type="submission" date="2023-08" db="EMBL/GenBank/DDBJ databases">
        <title>Black Yeasts Isolated from many extreme environments.</title>
        <authorList>
            <person name="Coleine C."/>
            <person name="Stajich J.E."/>
            <person name="Selbmann L."/>
        </authorList>
    </citation>
    <scope>NUCLEOTIDE SEQUENCE</scope>
    <source>
        <strain evidence="1">CCFEE 5401</strain>
    </source>
</reference>
<protein>
    <submittedName>
        <fullName evidence="1">Uncharacterized protein</fullName>
    </submittedName>
</protein>
<comment type="caution">
    <text evidence="1">The sequence shown here is derived from an EMBL/GenBank/DDBJ whole genome shotgun (WGS) entry which is preliminary data.</text>
</comment>
<organism evidence="1 2">
    <name type="scientific">Meristemomyces frigidus</name>
    <dbReference type="NCBI Taxonomy" id="1508187"/>
    <lineage>
        <taxon>Eukaryota</taxon>
        <taxon>Fungi</taxon>
        <taxon>Dikarya</taxon>
        <taxon>Ascomycota</taxon>
        <taxon>Pezizomycotina</taxon>
        <taxon>Dothideomycetes</taxon>
        <taxon>Dothideomycetidae</taxon>
        <taxon>Mycosphaerellales</taxon>
        <taxon>Teratosphaeriaceae</taxon>
        <taxon>Meristemomyces</taxon>
    </lineage>
</organism>
<evidence type="ECO:0000313" key="2">
    <source>
        <dbReference type="Proteomes" id="UP001310890"/>
    </source>
</evidence>
<dbReference type="AlphaFoldDB" id="A0AAN7T9M2"/>
<dbReference type="EMBL" id="JAVRRL010000113">
    <property type="protein sequence ID" value="KAK5107619.1"/>
    <property type="molecule type" value="Genomic_DNA"/>
</dbReference>
<name>A0AAN7T9M2_9PEZI</name>